<evidence type="ECO:0000256" key="6">
    <source>
        <dbReference type="ARBA" id="ARBA00022827"/>
    </source>
</evidence>
<comment type="subcellular location">
    <subcellularLocation>
        <location evidence="11">Mitochondrion inner membrane</location>
    </subcellularLocation>
</comment>
<comment type="cofactor">
    <cofactor evidence="11">
        <name>FAD</name>
        <dbReference type="ChEBI" id="CHEBI:57692"/>
    </cofactor>
    <text evidence="11">Binds 1 FAD per subunit.</text>
</comment>
<evidence type="ECO:0000256" key="10">
    <source>
        <dbReference type="ARBA" id="ARBA00047554"/>
    </source>
</evidence>
<evidence type="ECO:0000256" key="1">
    <source>
        <dbReference type="ARBA" id="ARBA00002600"/>
    </source>
</evidence>
<keyword evidence="9 11" id="KW-0627">Porphyrin biosynthesis</keyword>
<feature type="domain" description="Amine oxidase" evidence="12">
    <location>
        <begin position="19"/>
        <end position="521"/>
    </location>
</feature>
<evidence type="ECO:0000256" key="8">
    <source>
        <dbReference type="ARBA" id="ARBA00023133"/>
    </source>
</evidence>
<evidence type="ECO:0000259" key="12">
    <source>
        <dbReference type="Pfam" id="PF01593"/>
    </source>
</evidence>
<evidence type="ECO:0000256" key="9">
    <source>
        <dbReference type="ARBA" id="ARBA00023244"/>
    </source>
</evidence>
<keyword evidence="5 11" id="KW-0285">Flavoprotein</keyword>
<dbReference type="GO" id="GO:0005743">
    <property type="term" value="C:mitochondrial inner membrane"/>
    <property type="evidence" value="ECO:0007669"/>
    <property type="project" value="UniProtKB-SubCell"/>
</dbReference>
<evidence type="ECO:0000256" key="3">
    <source>
        <dbReference type="ARBA" id="ARBA00010551"/>
    </source>
</evidence>
<evidence type="ECO:0000256" key="5">
    <source>
        <dbReference type="ARBA" id="ARBA00022630"/>
    </source>
</evidence>
<name>A0A6G1SG59_9ACAR</name>
<keyword evidence="8 11" id="KW-0350">Heme biosynthesis</keyword>
<comment type="function">
    <text evidence="1 11">Catalyzes the 6-electron oxidation of protoporphyrinogen-IX to form protoporphyrin-IX.</text>
</comment>
<dbReference type="EMBL" id="GGYP01004694">
    <property type="protein sequence ID" value="MDE49465.1"/>
    <property type="molecule type" value="Transcribed_RNA"/>
</dbReference>
<dbReference type="InterPro" id="IPR004572">
    <property type="entry name" value="Protoporphyrinogen_oxidase"/>
</dbReference>
<comment type="similarity">
    <text evidence="3 11">Belongs to the protoporphyrinogen/coproporphyrinogen oxidase family. Protoporphyrinogen oxidase subfamily.</text>
</comment>
<gene>
    <name evidence="13" type="primary">PPOX</name>
    <name evidence="13" type="ORF">g.10291</name>
</gene>
<evidence type="ECO:0000313" key="13">
    <source>
        <dbReference type="EMBL" id="MDE49465.1"/>
    </source>
</evidence>
<evidence type="ECO:0000256" key="4">
    <source>
        <dbReference type="ARBA" id="ARBA00012867"/>
    </source>
</evidence>
<dbReference type="GO" id="GO:0006782">
    <property type="term" value="P:protoporphyrinogen IX biosynthetic process"/>
    <property type="evidence" value="ECO:0007669"/>
    <property type="project" value="UniProtKB-UniRule"/>
</dbReference>
<organism evidence="13">
    <name type="scientific">Aceria tosichella</name>
    <name type="common">wheat curl mite</name>
    <dbReference type="NCBI Taxonomy" id="561515"/>
    <lineage>
        <taxon>Eukaryota</taxon>
        <taxon>Metazoa</taxon>
        <taxon>Ecdysozoa</taxon>
        <taxon>Arthropoda</taxon>
        <taxon>Chelicerata</taxon>
        <taxon>Arachnida</taxon>
        <taxon>Acari</taxon>
        <taxon>Acariformes</taxon>
        <taxon>Trombidiformes</taxon>
        <taxon>Prostigmata</taxon>
        <taxon>Eupodina</taxon>
        <taxon>Eriophyoidea</taxon>
        <taxon>Eriophyidae</taxon>
        <taxon>Eriophyinae</taxon>
        <taxon>Aceriini</taxon>
        <taxon>Aceria</taxon>
    </lineage>
</organism>
<keyword evidence="6 11" id="KW-0274">FAD</keyword>
<comment type="pathway">
    <text evidence="2 11">Porphyrin-containing compound metabolism; protoporphyrin-IX biosynthesis; protoporphyrin-IX from protoporphyrinogen-IX: step 1/1.</text>
</comment>
<reference evidence="13" key="1">
    <citation type="submission" date="2018-10" db="EMBL/GenBank/DDBJ databases">
        <title>Transcriptome assembly of Aceria tosichella (Wheat curl mite) Type 2.</title>
        <authorList>
            <person name="Scully E.D."/>
            <person name="Geib S.M."/>
            <person name="Palmer N.A."/>
            <person name="Gupta A.K."/>
            <person name="Sarath G."/>
            <person name="Tatineni S."/>
        </authorList>
    </citation>
    <scope>NUCLEOTIDE SEQUENCE</scope>
    <source>
        <strain evidence="13">LincolnNE</strain>
    </source>
</reference>
<dbReference type="InterPro" id="IPR050464">
    <property type="entry name" value="Zeta_carotene_desat/Oxidored"/>
</dbReference>
<dbReference type="UniPathway" id="UPA00251">
    <property type="reaction ID" value="UER00324"/>
</dbReference>
<dbReference type="Pfam" id="PF01593">
    <property type="entry name" value="Amino_oxidase"/>
    <property type="match status" value="1"/>
</dbReference>
<proteinExistence type="inferred from homology"/>
<protein>
    <recommendedName>
        <fullName evidence="4 11">Protoporphyrinogen oxidase</fullName>
        <ecNumber evidence="4 11">1.3.3.4</ecNumber>
    </recommendedName>
</protein>
<dbReference type="NCBIfam" id="TIGR00562">
    <property type="entry name" value="proto_IX_ox"/>
    <property type="match status" value="1"/>
</dbReference>
<dbReference type="InterPro" id="IPR002937">
    <property type="entry name" value="Amino_oxidase"/>
</dbReference>
<keyword evidence="7 11" id="KW-0560">Oxidoreductase</keyword>
<evidence type="ECO:0000256" key="2">
    <source>
        <dbReference type="ARBA" id="ARBA00005073"/>
    </source>
</evidence>
<dbReference type="AlphaFoldDB" id="A0A6G1SG59"/>
<evidence type="ECO:0000256" key="7">
    <source>
        <dbReference type="ARBA" id="ARBA00023002"/>
    </source>
</evidence>
<evidence type="ECO:0000256" key="11">
    <source>
        <dbReference type="RuleBase" id="RU367069"/>
    </source>
</evidence>
<dbReference type="SUPFAM" id="SSF51905">
    <property type="entry name" value="FAD/NAD(P)-binding domain"/>
    <property type="match status" value="1"/>
</dbReference>
<dbReference type="PANTHER" id="PTHR42923">
    <property type="entry name" value="PROTOPORPHYRINOGEN OXIDASE"/>
    <property type="match status" value="1"/>
</dbReference>
<dbReference type="SUPFAM" id="SSF54373">
    <property type="entry name" value="FAD-linked reductases, C-terminal domain"/>
    <property type="match status" value="1"/>
</dbReference>
<dbReference type="GO" id="GO:0004729">
    <property type="term" value="F:oxygen-dependent protoporphyrinogen oxidase activity"/>
    <property type="evidence" value="ECO:0007669"/>
    <property type="project" value="UniProtKB-UniRule"/>
</dbReference>
<accession>A0A6G1SG59</accession>
<dbReference type="EC" id="1.3.3.4" evidence="4 11"/>
<dbReference type="Gene3D" id="3.50.50.60">
    <property type="entry name" value="FAD/NAD(P)-binding domain"/>
    <property type="match status" value="1"/>
</dbReference>
<dbReference type="InterPro" id="IPR036188">
    <property type="entry name" value="FAD/NAD-bd_sf"/>
</dbReference>
<sequence length="527" mass="58640">MSMINATRGKRLVVIGGGLSGLSYAHYLRNFLQFHKKNGAVSKITILEANDYMGGSVKSRVFDDGVIHELGPRSVRLAGVRSKNTATLLDQLGLSDRVLSITPKSAAGSDRYVYRNDKFWKVPTVLWKPFSKLPGSKATLIGTLMNDLFKKEKFNTEGLPDNDPSIYEFIAFRFGQEAAESVLDPLLRGITAGDARKLSTKAIFSDIFEKEQTYGSIVKGVFKPPVTKMPHDDLFPHDVLESKLLDKFEKERALSYNLTTGLQTLPEHLSNSLLNSNDDDVIAIYNRTKVLSVNFDNDELESGAPCSVSVETIDGDRVVIEADHIVSCIPANQFVQTFPESMPAEQKEALKFLYEIPHRPVGCVTVEYRDLSKSLPNMSSSFGFLTHSKAGCQVLGISFDSAMFPAIDKPTGSFRMTCMMGGEWYKEIFGTDNLDKVTDAQLEQISLDEIQRLLGIKDEPFRMSPYLWKTGIAQYRPGHVGRVRDTRKNIETLKLPLTILGQSYDGIAINDVIFSARMAADSFVKTL</sequence>
<comment type="catalytic activity">
    <reaction evidence="10 11">
        <text>protoporphyrinogen IX + 3 O2 = protoporphyrin IX + 3 H2O2</text>
        <dbReference type="Rhea" id="RHEA:25576"/>
        <dbReference type="ChEBI" id="CHEBI:15379"/>
        <dbReference type="ChEBI" id="CHEBI:16240"/>
        <dbReference type="ChEBI" id="CHEBI:57306"/>
        <dbReference type="ChEBI" id="CHEBI:57307"/>
        <dbReference type="EC" id="1.3.3.4"/>
    </reaction>
</comment>
<dbReference type="PANTHER" id="PTHR42923:SF3">
    <property type="entry name" value="PROTOPORPHYRINOGEN OXIDASE"/>
    <property type="match status" value="1"/>
</dbReference>